<feature type="region of interest" description="Disordered" evidence="1">
    <location>
        <begin position="641"/>
        <end position="672"/>
    </location>
</feature>
<evidence type="ECO:0000256" key="1">
    <source>
        <dbReference type="SAM" id="MobiDB-lite"/>
    </source>
</evidence>
<dbReference type="InterPro" id="IPR009060">
    <property type="entry name" value="UBA-like_sf"/>
</dbReference>
<feature type="compositionally biased region" description="Basic residues" evidence="1">
    <location>
        <begin position="730"/>
        <end position="748"/>
    </location>
</feature>
<dbReference type="EnsemblMetazoa" id="MDOA002937-RA">
    <property type="protein sequence ID" value="MDOA002937-PA"/>
    <property type="gene ID" value="MDOA002937"/>
</dbReference>
<gene>
    <name evidence="3" type="primary">101898902</name>
</gene>
<dbReference type="GO" id="GO:0006355">
    <property type="term" value="P:regulation of DNA-templated transcription"/>
    <property type="evidence" value="ECO:0007669"/>
    <property type="project" value="TreeGrafter"/>
</dbReference>
<evidence type="ECO:0000259" key="2">
    <source>
        <dbReference type="PROSITE" id="PS51140"/>
    </source>
</evidence>
<feature type="compositionally biased region" description="Basic and acidic residues" evidence="1">
    <location>
        <begin position="711"/>
        <end position="727"/>
    </location>
</feature>
<dbReference type="KEGG" id="mde:101898902"/>
<dbReference type="InterPro" id="IPR052586">
    <property type="entry name" value="ASCC2"/>
</dbReference>
<dbReference type="STRING" id="7370.A0A1I8MAP2"/>
<dbReference type="PANTHER" id="PTHR21494:SF0">
    <property type="entry name" value="ACTIVATING SIGNAL COINTEGRATOR 1 COMPLEX SUBUNIT 2"/>
    <property type="match status" value="1"/>
</dbReference>
<dbReference type="PANTHER" id="PTHR21494">
    <property type="entry name" value="ACTIVATING SIGNAL COINTEGRATOR 1 COMPLEX SUBUNIT 2 ASC-1 COMPLEX SUBUNIT P100"/>
    <property type="match status" value="1"/>
</dbReference>
<reference evidence="3" key="1">
    <citation type="submission" date="2020-05" db="UniProtKB">
        <authorList>
            <consortium name="EnsemblMetazoa"/>
        </authorList>
    </citation>
    <scope>IDENTIFICATION</scope>
    <source>
        <strain evidence="3">Aabys</strain>
    </source>
</reference>
<protein>
    <recommendedName>
        <fullName evidence="2">CUE domain-containing protein</fullName>
    </recommendedName>
</protein>
<dbReference type="SUPFAM" id="SSF46934">
    <property type="entry name" value="UBA-like"/>
    <property type="match status" value="1"/>
</dbReference>
<feature type="compositionally biased region" description="Acidic residues" evidence="1">
    <location>
        <begin position="644"/>
        <end position="657"/>
    </location>
</feature>
<dbReference type="VEuPathDB" id="VectorBase:MDOA002937"/>
<dbReference type="AlphaFoldDB" id="A0A1I8MAP2"/>
<dbReference type="RefSeq" id="XP_005189372.3">
    <property type="nucleotide sequence ID" value="XM_005189315.4"/>
</dbReference>
<dbReference type="InterPro" id="IPR003892">
    <property type="entry name" value="CUE"/>
</dbReference>
<proteinExistence type="predicted"/>
<feature type="domain" description="CUE" evidence="2">
    <location>
        <begin position="468"/>
        <end position="510"/>
    </location>
</feature>
<feature type="region of interest" description="Disordered" evidence="1">
    <location>
        <begin position="687"/>
        <end position="748"/>
    </location>
</feature>
<dbReference type="Gene3D" id="1.10.8.10">
    <property type="entry name" value="DNA helicase RuvA subunit, C-terminal domain"/>
    <property type="match status" value="1"/>
</dbReference>
<evidence type="ECO:0000313" key="3">
    <source>
        <dbReference type="EnsemblMetazoa" id="MDOA002937-PA"/>
    </source>
</evidence>
<feature type="region of interest" description="Disordered" evidence="1">
    <location>
        <begin position="433"/>
        <end position="463"/>
    </location>
</feature>
<feature type="compositionally biased region" description="Low complexity" evidence="1">
    <location>
        <begin position="444"/>
        <end position="461"/>
    </location>
</feature>
<sequence length="748" mass="85169">MDEFMEIRKMTPNENKVVKTNPDKKSLKELTFSVVGDDGVKLNITALDKYWAPRSIFSNYTGLVVSGGHFKEGAALEEWKHEAETFKIDMEFLLSLSQHEFWSYLLYQQSALGAIVSFLQKATPFYINVFTELPATEVQELYEYILNLILRIICRVLSPKESNESWIKKEDLKMLIYENYLVSIPMLFDLLVAVGNGTQENIDLLKKIFDTLLLLQPNYKKDLQHALTYFRVAFRSIHTQTENEGFEGAGGGLPDESCETPFDDVVLYALDCAFTLSVLLDVCPVAKEICLEIKLPQAIANFYDNTLPFLYKNIYVINEQAKSLLWINHARIQLLKSFRNIAYSHVERVLAKPEAGLLASEEFIGLMTECLSEQTFVVDYERHYPMSMDMDILKQACPDLDSFKADFVVDGYRRECASAAVDHINNNDLKQEIYNESPSPTLPTPVETTNNTPNENSNPTEASAANRDLELEVTVVLDCLPHLGTGFVRRILSRYNNAEEAISAVLENNLPPDLAEADQTEVYIPPDPQDALYKETGVKHFNVFDGDKYDIMTQDNPQCIIKQGKGMPNAPKNAAQLLDDKRDLAAIRHRYQEYSLVTEGGGDDETEDQEYNDEYDDSYEALLESETRVVKSKDMKQVLANVADESEDDENESDEEDTSQKENRKNMNFCENPEDVRARYEARRQAKWYKKGVPTPTPQNFDVVGKQKGQGQEKDVLRNRQKKEANKSSRANHNRKAGAAFKRSKGML</sequence>
<dbReference type="PROSITE" id="PS51140">
    <property type="entry name" value="CUE"/>
    <property type="match status" value="1"/>
</dbReference>
<name>A0A1I8MAP2_MUSDO</name>
<accession>A0A1I8MAP2</accession>
<dbReference type="eggNOG" id="KOG4501">
    <property type="taxonomic scope" value="Eukaryota"/>
</dbReference>
<organism evidence="3">
    <name type="scientific">Musca domestica</name>
    <name type="common">House fly</name>
    <dbReference type="NCBI Taxonomy" id="7370"/>
    <lineage>
        <taxon>Eukaryota</taxon>
        <taxon>Metazoa</taxon>
        <taxon>Ecdysozoa</taxon>
        <taxon>Arthropoda</taxon>
        <taxon>Hexapoda</taxon>
        <taxon>Insecta</taxon>
        <taxon>Pterygota</taxon>
        <taxon>Neoptera</taxon>
        <taxon>Endopterygota</taxon>
        <taxon>Diptera</taxon>
        <taxon>Brachycera</taxon>
        <taxon>Muscomorpha</taxon>
        <taxon>Muscoidea</taxon>
        <taxon>Muscidae</taxon>
        <taxon>Musca</taxon>
    </lineage>
</organism>
<dbReference type="OrthoDB" id="5577209at2759"/>
<dbReference type="GO" id="GO:0043130">
    <property type="term" value="F:ubiquitin binding"/>
    <property type="evidence" value="ECO:0007669"/>
    <property type="project" value="InterPro"/>
</dbReference>
<dbReference type="VEuPathDB" id="VectorBase:MDOMA2_016695"/>